<feature type="binding site" evidence="17">
    <location>
        <position position="268"/>
    </location>
    <ligand>
        <name>FAD</name>
        <dbReference type="ChEBI" id="CHEBI:57692"/>
    </ligand>
</feature>
<dbReference type="PIRSF" id="PIRSF017205">
    <property type="entry name" value="ERO1"/>
    <property type="match status" value="1"/>
</dbReference>
<keyword evidence="15" id="KW-0676">Redox-active center</keyword>
<dbReference type="Proteomes" id="UP000284702">
    <property type="component" value="Unassembled WGS sequence"/>
</dbReference>
<comment type="similarity">
    <text evidence="3">Belongs to the EROs family.</text>
</comment>
<keyword evidence="6" id="KW-0285">Flavoprotein</keyword>
<feature type="active site" description="Nucleophile" evidence="16">
    <location>
        <position position="406"/>
    </location>
</feature>
<comment type="subunit">
    <text evidence="4">May function both as a monomer and a homodimer.</text>
</comment>
<dbReference type="GO" id="GO:0034975">
    <property type="term" value="P:protein folding in endoplasmic reticulum"/>
    <property type="evidence" value="ECO:0007669"/>
    <property type="project" value="InterPro"/>
</dbReference>
<evidence type="ECO:0000256" key="18">
    <source>
        <dbReference type="PIRSR" id="PIRSR017205-3"/>
    </source>
</evidence>
<dbReference type="PANTHER" id="PTHR12613">
    <property type="entry name" value="ERO1-RELATED"/>
    <property type="match status" value="1"/>
</dbReference>
<dbReference type="PANTHER" id="PTHR12613:SF0">
    <property type="entry name" value="ERO1-LIKE PROTEIN"/>
    <property type="match status" value="1"/>
</dbReference>
<dbReference type="GO" id="GO:0005789">
    <property type="term" value="C:endoplasmic reticulum membrane"/>
    <property type="evidence" value="ECO:0007669"/>
    <property type="project" value="UniProtKB-SubCell"/>
</dbReference>
<evidence type="ECO:0000256" key="13">
    <source>
        <dbReference type="ARBA" id="ARBA00023157"/>
    </source>
</evidence>
<evidence type="ECO:0000256" key="3">
    <source>
        <dbReference type="ARBA" id="ARBA00008277"/>
    </source>
</evidence>
<comment type="cofactor">
    <cofactor evidence="1 17">
        <name>FAD</name>
        <dbReference type="ChEBI" id="CHEBI:57692"/>
    </cofactor>
</comment>
<evidence type="ECO:0000256" key="15">
    <source>
        <dbReference type="ARBA" id="ARBA00023284"/>
    </source>
</evidence>
<name>A0A3R7WAN2_APHAT</name>
<evidence type="ECO:0000256" key="6">
    <source>
        <dbReference type="ARBA" id="ARBA00022630"/>
    </source>
</evidence>
<evidence type="ECO:0000313" key="19">
    <source>
        <dbReference type="EMBL" id="RQM20713.1"/>
    </source>
</evidence>
<keyword evidence="20" id="KW-1185">Reference proteome</keyword>
<keyword evidence="12" id="KW-0472">Membrane</keyword>
<dbReference type="EMBL" id="MZMZ02003774">
    <property type="protein sequence ID" value="RQM20713.1"/>
    <property type="molecule type" value="Genomic_DNA"/>
</dbReference>
<gene>
    <name evidence="19" type="ORF">B5M09_003192</name>
</gene>
<dbReference type="AlphaFoldDB" id="A0A3R7WAN2"/>
<keyword evidence="13 18" id="KW-1015">Disulfide bond</keyword>
<evidence type="ECO:0000256" key="2">
    <source>
        <dbReference type="ARBA" id="ARBA00004367"/>
    </source>
</evidence>
<keyword evidence="5" id="KW-0813">Transport</keyword>
<dbReference type="SUPFAM" id="SSF110019">
    <property type="entry name" value="ERO1-like"/>
    <property type="match status" value="2"/>
</dbReference>
<protein>
    <submittedName>
        <fullName evidence="19">Uncharacterized protein</fullName>
    </submittedName>
</protein>
<dbReference type="GO" id="GO:0071949">
    <property type="term" value="F:FAD binding"/>
    <property type="evidence" value="ECO:0007669"/>
    <property type="project" value="InterPro"/>
</dbReference>
<feature type="binding site" evidence="17">
    <location>
        <position position="238"/>
    </location>
    <ligand>
        <name>FAD</name>
        <dbReference type="ChEBI" id="CHEBI:57692"/>
    </ligand>
</feature>
<feature type="disulfide bond" description="Redox-active" evidence="18">
    <location>
        <begin position="110"/>
        <end position="115"/>
    </location>
</feature>
<dbReference type="InterPro" id="IPR037192">
    <property type="entry name" value="ERO1-like_sf"/>
</dbReference>
<feature type="binding site" evidence="17">
    <location>
        <position position="212"/>
    </location>
    <ligand>
        <name>FAD</name>
        <dbReference type="ChEBI" id="CHEBI:57692"/>
    </ligand>
</feature>
<evidence type="ECO:0000313" key="20">
    <source>
        <dbReference type="Proteomes" id="UP000284702"/>
    </source>
</evidence>
<dbReference type="GO" id="GO:0016972">
    <property type="term" value="F:thiol oxidase activity"/>
    <property type="evidence" value="ECO:0007669"/>
    <property type="project" value="InterPro"/>
</dbReference>
<evidence type="ECO:0000256" key="9">
    <source>
        <dbReference type="ARBA" id="ARBA00022827"/>
    </source>
</evidence>
<keyword evidence="9 17" id="KW-0274">FAD</keyword>
<keyword evidence="11" id="KW-0560">Oxidoreductase</keyword>
<proteinExistence type="inferred from homology"/>
<accession>A0A3R7WAN2</accession>
<evidence type="ECO:0000256" key="10">
    <source>
        <dbReference type="ARBA" id="ARBA00022982"/>
    </source>
</evidence>
<evidence type="ECO:0000256" key="14">
    <source>
        <dbReference type="ARBA" id="ARBA00023180"/>
    </source>
</evidence>
<evidence type="ECO:0000256" key="7">
    <source>
        <dbReference type="ARBA" id="ARBA00022729"/>
    </source>
</evidence>
<keyword evidence="14" id="KW-0325">Glycoprotein</keyword>
<dbReference type="GO" id="GO:0015035">
    <property type="term" value="F:protein-disulfide reductase activity"/>
    <property type="evidence" value="ECO:0007669"/>
    <property type="project" value="InterPro"/>
</dbReference>
<feature type="disulfide bond" description="Redox-active" evidence="18">
    <location>
        <begin position="406"/>
        <end position="409"/>
    </location>
</feature>
<feature type="binding site" evidence="17">
    <location>
        <position position="199"/>
    </location>
    <ligand>
        <name>FAD</name>
        <dbReference type="ChEBI" id="CHEBI:57692"/>
    </ligand>
</feature>
<evidence type="ECO:0000256" key="12">
    <source>
        <dbReference type="ARBA" id="ARBA00023136"/>
    </source>
</evidence>
<feature type="active site" evidence="16">
    <location>
        <position position="409"/>
    </location>
</feature>
<evidence type="ECO:0000256" key="16">
    <source>
        <dbReference type="PIRSR" id="PIRSR017205-1"/>
    </source>
</evidence>
<evidence type="ECO:0000256" key="8">
    <source>
        <dbReference type="ARBA" id="ARBA00022824"/>
    </source>
</evidence>
<keyword evidence="7" id="KW-0732">Signal</keyword>
<reference evidence="19" key="1">
    <citation type="submission" date="2018-07" db="EMBL/GenBank/DDBJ databases">
        <title>Annotation of Aphanomyces astaci genome assembly.</title>
        <authorList>
            <person name="Studholme D.J."/>
        </authorList>
    </citation>
    <scope>NUCLEOTIDE SEQUENCE [LARGE SCALE GENOMIC DNA]</scope>
    <source>
        <strain evidence="19">Pc</strain>
    </source>
</reference>
<evidence type="ECO:0000256" key="1">
    <source>
        <dbReference type="ARBA" id="ARBA00001974"/>
    </source>
</evidence>
<evidence type="ECO:0000256" key="5">
    <source>
        <dbReference type="ARBA" id="ARBA00022448"/>
    </source>
</evidence>
<dbReference type="InterPro" id="IPR007266">
    <property type="entry name" value="Ero1"/>
</dbReference>
<organism evidence="19 20">
    <name type="scientific">Aphanomyces astaci</name>
    <name type="common">Crayfish plague agent</name>
    <dbReference type="NCBI Taxonomy" id="112090"/>
    <lineage>
        <taxon>Eukaryota</taxon>
        <taxon>Sar</taxon>
        <taxon>Stramenopiles</taxon>
        <taxon>Oomycota</taxon>
        <taxon>Saprolegniomycetes</taxon>
        <taxon>Saprolegniales</taxon>
        <taxon>Verrucalvaceae</taxon>
        <taxon>Aphanomyces</taxon>
    </lineage>
</organism>
<comment type="subcellular location">
    <subcellularLocation>
        <location evidence="2">Endoplasmic reticulum membrane</location>
        <topology evidence="2">Peripheral membrane protein</topology>
        <orientation evidence="2">Lumenal side</orientation>
    </subcellularLocation>
</comment>
<keyword evidence="10" id="KW-0249">Electron transport</keyword>
<feature type="binding site" evidence="17">
    <location>
        <position position="201"/>
    </location>
    <ligand>
        <name>FAD</name>
        <dbReference type="ChEBI" id="CHEBI:57692"/>
    </ligand>
</feature>
<comment type="caution">
    <text evidence="19">The sequence shown here is derived from an EMBL/GenBank/DDBJ whole genome shotgun (WGS) entry which is preliminary data.</text>
</comment>
<evidence type="ECO:0000256" key="11">
    <source>
        <dbReference type="ARBA" id="ARBA00023002"/>
    </source>
</evidence>
<keyword evidence="8" id="KW-0256">Endoplasmic reticulum</keyword>
<evidence type="ECO:0000256" key="4">
    <source>
        <dbReference type="ARBA" id="ARBA00011802"/>
    </source>
</evidence>
<evidence type="ECO:0000256" key="17">
    <source>
        <dbReference type="PIRSR" id="PIRSR017205-2"/>
    </source>
</evidence>
<dbReference type="VEuPathDB" id="FungiDB:H257_10758"/>
<dbReference type="Pfam" id="PF04137">
    <property type="entry name" value="ERO1"/>
    <property type="match status" value="2"/>
</dbReference>
<sequence length="512" mass="57089">MGIMSATQAVVFGAVATSMASYASVAAVTSGTYSALLPQDVVRNLQCHVCRTPELTGSVGDSCCNYETVNTATIEHFHPLLDELRKLSFFRYFKVDLNRECPFWSVNNVCMNRDCSVCECPTDEIPSKWYAQDQAEKEQRDLTEAASGPCDDQAGEGELSKVDRTNAAVGQSFLAWVDKKDADNVNNMVYINLLENPERFTGYAGLSAARVWKAIYDENCFVSQELCLEERVFYRLISGLQASISTHIALEFRVGNGWGLNTDMFVERVGKFPDRLQNLYFTYLFVLRAVGRYRDVLLHYDFETGNAADDARASTILKSLFDVDNQAYAIILFAYLLLMTLVCRYNASCRAPSDSRAVLFGFNETMLFSKSMVNNLFLHPVDVERQRRQFTQKFENISRIMDCVTCEKCRLWGKIQVLGLGTAIKILLADDVADMAPLHRNEMIALINVLHRLSELMGGAANGRAIKVAVVGDTVTTITPAAPVEPPCLTVATTSQCLRAQKISTHIAKCNR</sequence>